<feature type="region of interest" description="Disordered" evidence="1">
    <location>
        <begin position="249"/>
        <end position="268"/>
    </location>
</feature>
<proteinExistence type="predicted"/>
<accession>A0A813DMY5</accession>
<dbReference type="EMBL" id="CAJNNV010003582">
    <property type="protein sequence ID" value="CAE8589247.1"/>
    <property type="molecule type" value="Genomic_DNA"/>
</dbReference>
<dbReference type="AlphaFoldDB" id="A0A813DMY5"/>
<organism evidence="2 3">
    <name type="scientific">Polarella glacialis</name>
    <name type="common">Dinoflagellate</name>
    <dbReference type="NCBI Taxonomy" id="89957"/>
    <lineage>
        <taxon>Eukaryota</taxon>
        <taxon>Sar</taxon>
        <taxon>Alveolata</taxon>
        <taxon>Dinophyceae</taxon>
        <taxon>Suessiales</taxon>
        <taxon>Suessiaceae</taxon>
        <taxon>Polarella</taxon>
    </lineage>
</organism>
<evidence type="ECO:0000256" key="1">
    <source>
        <dbReference type="SAM" id="MobiDB-lite"/>
    </source>
</evidence>
<feature type="non-terminal residue" evidence="2">
    <location>
        <position position="1"/>
    </location>
</feature>
<feature type="compositionally biased region" description="Low complexity" evidence="1">
    <location>
        <begin position="225"/>
        <end position="241"/>
    </location>
</feature>
<comment type="caution">
    <text evidence="2">The sequence shown here is derived from an EMBL/GenBank/DDBJ whole genome shotgun (WGS) entry which is preliminary data.</text>
</comment>
<sequence length="420" mass="47418">MAAGAAAMDVDLQAVENIPRDTLVALLKRKDKESKAHAAKLEKLEERYVKVVRFNKILMEDRTSFQSFCHEFLPESDGVFEEAAAQETPTNLAELQRQLRAWKGAAEAAGEDRKVFQQFVELVFPGQDAALQLFNRPALGSDAFDVLLQRWMVLEDLQNQSIASINVMAREQVLAHSQEFQAAINSRQDSERRTQDLQDQLTKMAREKAQMLTQRLHGGGGQGTGSAEAPSVASSSSAADQAELRELREQRAAADRRERESREVAERHEQVLQASIDEQRAEVRRLKRELDRLSDESEHRVVFTYLTVALGLTFQLTKFVQAVRQRKLHEFGSRLIKQLRSLCYAIATEDSDSAETKKLAANLVEKRKVQRMNSLAPLLSAASLVFLVIRLLRHARKGAVMDEDILEGNPFLPLQQYLLL</sequence>
<name>A0A813DMY5_POLGL</name>
<reference evidence="2" key="1">
    <citation type="submission" date="2021-02" db="EMBL/GenBank/DDBJ databases">
        <authorList>
            <person name="Dougan E. K."/>
            <person name="Rhodes N."/>
            <person name="Thang M."/>
            <person name="Chan C."/>
        </authorList>
    </citation>
    <scope>NUCLEOTIDE SEQUENCE</scope>
</reference>
<feature type="region of interest" description="Disordered" evidence="1">
    <location>
        <begin position="215"/>
        <end position="244"/>
    </location>
</feature>
<protein>
    <submittedName>
        <fullName evidence="2">Uncharacterized protein</fullName>
    </submittedName>
</protein>
<gene>
    <name evidence="2" type="ORF">PGLA1383_LOCUS8018</name>
</gene>
<dbReference type="Proteomes" id="UP000654075">
    <property type="component" value="Unassembled WGS sequence"/>
</dbReference>
<evidence type="ECO:0000313" key="3">
    <source>
        <dbReference type="Proteomes" id="UP000654075"/>
    </source>
</evidence>
<evidence type="ECO:0000313" key="2">
    <source>
        <dbReference type="EMBL" id="CAE8589247.1"/>
    </source>
</evidence>
<keyword evidence="3" id="KW-1185">Reference proteome</keyword>
<dbReference type="OrthoDB" id="1926336at2759"/>